<dbReference type="GeneID" id="17300954"/>
<dbReference type="EMBL" id="JH993005">
    <property type="protein sequence ID" value="EKX44370.1"/>
    <property type="molecule type" value="Genomic_DNA"/>
</dbReference>
<accession>L1J8I0</accession>
<reference evidence="2 4" key="1">
    <citation type="journal article" date="2012" name="Nature">
        <title>Algal genomes reveal evolutionary mosaicism and the fate of nucleomorphs.</title>
        <authorList>
            <consortium name="DOE Joint Genome Institute"/>
            <person name="Curtis B.A."/>
            <person name="Tanifuji G."/>
            <person name="Burki F."/>
            <person name="Gruber A."/>
            <person name="Irimia M."/>
            <person name="Maruyama S."/>
            <person name="Arias M.C."/>
            <person name="Ball S.G."/>
            <person name="Gile G.H."/>
            <person name="Hirakawa Y."/>
            <person name="Hopkins J.F."/>
            <person name="Kuo A."/>
            <person name="Rensing S.A."/>
            <person name="Schmutz J."/>
            <person name="Symeonidi A."/>
            <person name="Elias M."/>
            <person name="Eveleigh R.J."/>
            <person name="Herman E.K."/>
            <person name="Klute M.J."/>
            <person name="Nakayama T."/>
            <person name="Obornik M."/>
            <person name="Reyes-Prieto A."/>
            <person name="Armbrust E.V."/>
            <person name="Aves S.J."/>
            <person name="Beiko R.G."/>
            <person name="Coutinho P."/>
            <person name="Dacks J.B."/>
            <person name="Durnford D.G."/>
            <person name="Fast N.M."/>
            <person name="Green B.R."/>
            <person name="Grisdale C.J."/>
            <person name="Hempel F."/>
            <person name="Henrissat B."/>
            <person name="Hoppner M.P."/>
            <person name="Ishida K."/>
            <person name="Kim E."/>
            <person name="Koreny L."/>
            <person name="Kroth P.G."/>
            <person name="Liu Y."/>
            <person name="Malik S.B."/>
            <person name="Maier U.G."/>
            <person name="McRose D."/>
            <person name="Mock T."/>
            <person name="Neilson J.A."/>
            <person name="Onodera N.T."/>
            <person name="Poole A.M."/>
            <person name="Pritham E.J."/>
            <person name="Richards T.A."/>
            <person name="Rocap G."/>
            <person name="Roy S.W."/>
            <person name="Sarai C."/>
            <person name="Schaack S."/>
            <person name="Shirato S."/>
            <person name="Slamovits C.H."/>
            <person name="Spencer D.F."/>
            <person name="Suzuki S."/>
            <person name="Worden A.Z."/>
            <person name="Zauner S."/>
            <person name="Barry K."/>
            <person name="Bell C."/>
            <person name="Bharti A.K."/>
            <person name="Crow J.A."/>
            <person name="Grimwood J."/>
            <person name="Kramer R."/>
            <person name="Lindquist E."/>
            <person name="Lucas S."/>
            <person name="Salamov A."/>
            <person name="McFadden G.I."/>
            <person name="Lane C.E."/>
            <person name="Keeling P.J."/>
            <person name="Gray M.W."/>
            <person name="Grigoriev I.V."/>
            <person name="Archibald J.M."/>
        </authorList>
    </citation>
    <scope>NUCLEOTIDE SEQUENCE</scope>
    <source>
        <strain evidence="2 4">CCMP2712</strain>
    </source>
</reference>
<protein>
    <submittedName>
        <fullName evidence="2 3">Uncharacterized protein</fullName>
    </submittedName>
</protein>
<dbReference type="KEGG" id="gtt:GUITHDRAFT_109819"/>
<feature type="chain" id="PRO_5008771023" evidence="1">
    <location>
        <begin position="22"/>
        <end position="306"/>
    </location>
</feature>
<dbReference type="HOGENOM" id="CLU_910436_0_0_1"/>
<keyword evidence="1" id="KW-0732">Signal</keyword>
<gene>
    <name evidence="2" type="ORF">GUITHDRAFT_109819</name>
</gene>
<keyword evidence="4" id="KW-1185">Reference proteome</keyword>
<feature type="signal peptide" evidence="1">
    <location>
        <begin position="1"/>
        <end position="21"/>
    </location>
</feature>
<dbReference type="PaxDb" id="55529-EKX44370"/>
<reference evidence="4" key="2">
    <citation type="submission" date="2012-11" db="EMBL/GenBank/DDBJ databases">
        <authorList>
            <person name="Kuo A."/>
            <person name="Curtis B.A."/>
            <person name="Tanifuji G."/>
            <person name="Burki F."/>
            <person name="Gruber A."/>
            <person name="Irimia M."/>
            <person name="Maruyama S."/>
            <person name="Arias M.C."/>
            <person name="Ball S.G."/>
            <person name="Gile G.H."/>
            <person name="Hirakawa Y."/>
            <person name="Hopkins J.F."/>
            <person name="Rensing S.A."/>
            <person name="Schmutz J."/>
            <person name="Symeonidi A."/>
            <person name="Elias M."/>
            <person name="Eveleigh R.J."/>
            <person name="Herman E.K."/>
            <person name="Klute M.J."/>
            <person name="Nakayama T."/>
            <person name="Obornik M."/>
            <person name="Reyes-Prieto A."/>
            <person name="Armbrust E.V."/>
            <person name="Aves S.J."/>
            <person name="Beiko R.G."/>
            <person name="Coutinho P."/>
            <person name="Dacks J.B."/>
            <person name="Durnford D.G."/>
            <person name="Fast N.M."/>
            <person name="Green B.R."/>
            <person name="Grisdale C."/>
            <person name="Hempe F."/>
            <person name="Henrissat B."/>
            <person name="Hoppner M.P."/>
            <person name="Ishida K.-I."/>
            <person name="Kim E."/>
            <person name="Koreny L."/>
            <person name="Kroth P.G."/>
            <person name="Liu Y."/>
            <person name="Malik S.-B."/>
            <person name="Maier U.G."/>
            <person name="McRose D."/>
            <person name="Mock T."/>
            <person name="Neilson J.A."/>
            <person name="Onodera N.T."/>
            <person name="Poole A.M."/>
            <person name="Pritham E.J."/>
            <person name="Richards T.A."/>
            <person name="Rocap G."/>
            <person name="Roy S.W."/>
            <person name="Sarai C."/>
            <person name="Schaack S."/>
            <person name="Shirato S."/>
            <person name="Slamovits C.H."/>
            <person name="Spencer D.F."/>
            <person name="Suzuki S."/>
            <person name="Worden A.Z."/>
            <person name="Zauner S."/>
            <person name="Barry K."/>
            <person name="Bell C."/>
            <person name="Bharti A.K."/>
            <person name="Crow J.A."/>
            <person name="Grimwood J."/>
            <person name="Kramer R."/>
            <person name="Lindquist E."/>
            <person name="Lucas S."/>
            <person name="Salamov A."/>
            <person name="McFadden G.I."/>
            <person name="Lane C.E."/>
            <person name="Keeling P.J."/>
            <person name="Gray M.W."/>
            <person name="Grigoriev I.V."/>
            <person name="Archibald J.M."/>
        </authorList>
    </citation>
    <scope>NUCLEOTIDE SEQUENCE</scope>
    <source>
        <strain evidence="4">CCMP2712</strain>
    </source>
</reference>
<organism evidence="2">
    <name type="scientific">Guillardia theta (strain CCMP2712)</name>
    <name type="common">Cryptophyte</name>
    <dbReference type="NCBI Taxonomy" id="905079"/>
    <lineage>
        <taxon>Eukaryota</taxon>
        <taxon>Cryptophyceae</taxon>
        <taxon>Pyrenomonadales</taxon>
        <taxon>Geminigeraceae</taxon>
        <taxon>Guillardia</taxon>
    </lineage>
</organism>
<name>L1J8I0_GUITC</name>
<evidence type="ECO:0000313" key="4">
    <source>
        <dbReference type="Proteomes" id="UP000011087"/>
    </source>
</evidence>
<dbReference type="AlphaFoldDB" id="L1J8I0"/>
<sequence>MLSIKDLRIVVLCLVFACTTAIKQQHVDNLDVEDITRTQQHQPSTDGAELYHSMKRKFKKFSSLVRLVQKKYGISLSQAASTVKARSLLKRSWEKLQKLQDGYKKAAARRIKKKARKVELQKQAIESSAQQQGRRVSKQEAVFLFTALNPPVQPREVTFPLSEEEFVRLLASREALVETAEQELREGKLTSAAMRKNLMMEADANQRERRDILLQHCSRGRSLHATSIGMALAQFDLLAEEVQEKAIMRARENIDSMPPGGLQNLLEAMAERVLNETRTLSQDATDRAEWFARNYSPPRSSAHPVM</sequence>
<evidence type="ECO:0000256" key="1">
    <source>
        <dbReference type="SAM" id="SignalP"/>
    </source>
</evidence>
<dbReference type="EnsemblProtists" id="EKX44370">
    <property type="protein sequence ID" value="EKX44370"/>
    <property type="gene ID" value="GUITHDRAFT_109819"/>
</dbReference>
<evidence type="ECO:0000313" key="3">
    <source>
        <dbReference type="EnsemblProtists" id="EKX44370"/>
    </source>
</evidence>
<proteinExistence type="predicted"/>
<dbReference type="RefSeq" id="XP_005831350.1">
    <property type="nucleotide sequence ID" value="XM_005831293.1"/>
</dbReference>
<dbReference type="Proteomes" id="UP000011087">
    <property type="component" value="Unassembled WGS sequence"/>
</dbReference>
<reference evidence="3" key="3">
    <citation type="submission" date="2015-06" db="UniProtKB">
        <authorList>
            <consortium name="EnsemblProtists"/>
        </authorList>
    </citation>
    <scope>IDENTIFICATION</scope>
</reference>
<evidence type="ECO:0000313" key="2">
    <source>
        <dbReference type="EMBL" id="EKX44370.1"/>
    </source>
</evidence>